<name>S0EWC0_CHTCT</name>
<dbReference type="HOGENOM" id="CLU_1145596_0_0_0"/>
<dbReference type="eggNOG" id="COG1595">
    <property type="taxonomic scope" value="Bacteria"/>
</dbReference>
<dbReference type="KEGG" id="ccz:CCALI_02375"/>
<gene>
    <name evidence="2" type="ORF">CCALI_02375</name>
</gene>
<evidence type="ECO:0000259" key="1">
    <source>
        <dbReference type="Pfam" id="PF08281"/>
    </source>
</evidence>
<protein>
    <submittedName>
        <fullName evidence="2">DNA-directed RNA polymerase specialized sigma subunit, sigma24 homolog</fullName>
    </submittedName>
</protein>
<dbReference type="SUPFAM" id="SSF46894">
    <property type="entry name" value="C-terminal effector domain of the bipartite response regulators"/>
    <property type="match status" value="1"/>
</dbReference>
<dbReference type="PATRIC" id="fig|1303518.3.peg.2470"/>
<dbReference type="InParanoid" id="S0EWC0"/>
<dbReference type="InterPro" id="IPR036388">
    <property type="entry name" value="WH-like_DNA-bd_sf"/>
</dbReference>
<accession>S0EWC0</accession>
<feature type="domain" description="RNA polymerase sigma factor 70 region 4 type 2" evidence="1">
    <location>
        <begin position="184"/>
        <end position="233"/>
    </location>
</feature>
<dbReference type="InterPro" id="IPR016032">
    <property type="entry name" value="Sig_transdc_resp-reg_C-effctor"/>
</dbReference>
<dbReference type="GO" id="GO:0016987">
    <property type="term" value="F:sigma factor activity"/>
    <property type="evidence" value="ECO:0007669"/>
    <property type="project" value="InterPro"/>
</dbReference>
<dbReference type="Gene3D" id="1.10.10.10">
    <property type="entry name" value="Winged helix-like DNA-binding domain superfamily/Winged helix DNA-binding domain"/>
    <property type="match status" value="1"/>
</dbReference>
<evidence type="ECO:0000313" key="3">
    <source>
        <dbReference type="Proteomes" id="UP000014227"/>
    </source>
</evidence>
<dbReference type="GO" id="GO:0003677">
    <property type="term" value="F:DNA binding"/>
    <property type="evidence" value="ECO:0007669"/>
    <property type="project" value="InterPro"/>
</dbReference>
<dbReference type="AlphaFoldDB" id="S0EWC0"/>
<keyword evidence="3" id="KW-1185">Reference proteome</keyword>
<dbReference type="STRING" id="454171.CP488_01718"/>
<organism evidence="2 3">
    <name type="scientific">Chthonomonas calidirosea (strain DSM 23976 / ICMP 18418 / T49)</name>
    <dbReference type="NCBI Taxonomy" id="1303518"/>
    <lineage>
        <taxon>Bacteria</taxon>
        <taxon>Bacillati</taxon>
        <taxon>Armatimonadota</taxon>
        <taxon>Chthonomonadia</taxon>
        <taxon>Chthonomonadales</taxon>
        <taxon>Chthonomonadaceae</taxon>
        <taxon>Chthonomonas</taxon>
    </lineage>
</organism>
<evidence type="ECO:0000313" key="2">
    <source>
        <dbReference type="EMBL" id="CCW36179.1"/>
    </source>
</evidence>
<dbReference type="PRINTS" id="PR00038">
    <property type="entry name" value="HTHLUXR"/>
</dbReference>
<dbReference type="InterPro" id="IPR000792">
    <property type="entry name" value="Tscrpt_reg_LuxR_C"/>
</dbReference>
<dbReference type="InterPro" id="IPR013249">
    <property type="entry name" value="RNA_pol_sigma70_r4_t2"/>
</dbReference>
<dbReference type="EMBL" id="HF951689">
    <property type="protein sequence ID" value="CCW36179.1"/>
    <property type="molecule type" value="Genomic_DNA"/>
</dbReference>
<dbReference type="GO" id="GO:0006352">
    <property type="term" value="P:DNA-templated transcription initiation"/>
    <property type="evidence" value="ECO:0007669"/>
    <property type="project" value="InterPro"/>
</dbReference>
<reference evidence="3" key="1">
    <citation type="submission" date="2013-03" db="EMBL/GenBank/DDBJ databases">
        <title>Genome sequence of Chthonomonas calidirosea, the first sequenced genome from the Armatimonadetes phylum (formally candidate division OP10).</title>
        <authorList>
            <person name="Lee K.C.Y."/>
            <person name="Morgan X.C."/>
            <person name="Dunfield P.F."/>
            <person name="Tamas I."/>
            <person name="Houghton K.M."/>
            <person name="Vyssotski M."/>
            <person name="Ryan J.L.J."/>
            <person name="Lagutin K."/>
            <person name="McDonald I.R."/>
            <person name="Stott M.B."/>
        </authorList>
    </citation>
    <scope>NUCLEOTIDE SEQUENCE [LARGE SCALE GENOMIC DNA]</scope>
    <source>
        <strain evidence="3">DSM 23976 / ICMP 18418 / T49</strain>
    </source>
</reference>
<dbReference type="OrthoDB" id="308619at2"/>
<dbReference type="RefSeq" id="WP_016483696.1">
    <property type="nucleotide sequence ID" value="NC_021487.1"/>
</dbReference>
<proteinExistence type="predicted"/>
<dbReference type="Proteomes" id="UP000014227">
    <property type="component" value="Chromosome I"/>
</dbReference>
<keyword evidence="2" id="KW-0804">Transcription</keyword>
<dbReference type="Pfam" id="PF08281">
    <property type="entry name" value="Sigma70_r4_2"/>
    <property type="match status" value="1"/>
</dbReference>
<dbReference type="GO" id="GO:0000428">
    <property type="term" value="C:DNA-directed RNA polymerase complex"/>
    <property type="evidence" value="ECO:0007669"/>
    <property type="project" value="UniProtKB-KW"/>
</dbReference>
<keyword evidence="2" id="KW-0240">DNA-directed RNA polymerase</keyword>
<sequence>MGDNEELVELPLRKKYERNSQIDEQVTDLLRESLSYVERFARIPYGQPGYIYTEALVELFFRRRDETQPEEAKRLLAVILKRVKVRAYRLCKKAAVPDCEECSNEIVSEVGMQLAQGNLDSHYFWCCNFIAALKRTFSKYLQRLKRQQGNVISLEVAAYEDAAAPIETTADCEADIITQALNRLSVEKLFQALTPKQTRIVKLLRDGYSQAEIANELNCTDRTVRNMIQRIKQVMIDHEIAP</sequence>